<dbReference type="Proteomes" id="UP000001036">
    <property type="component" value="Chromosome"/>
</dbReference>
<protein>
    <recommendedName>
        <fullName evidence="1">RES domain-containing protein</fullName>
    </recommendedName>
</protein>
<dbReference type="KEGG" id="cja:CJA_0021"/>
<organism evidence="2 3">
    <name type="scientific">Cellvibrio japonicus (strain Ueda107)</name>
    <name type="common">Pseudomonas fluorescens subsp. cellulosa</name>
    <dbReference type="NCBI Taxonomy" id="498211"/>
    <lineage>
        <taxon>Bacteria</taxon>
        <taxon>Pseudomonadati</taxon>
        <taxon>Pseudomonadota</taxon>
        <taxon>Gammaproteobacteria</taxon>
        <taxon>Cellvibrionales</taxon>
        <taxon>Cellvibrionaceae</taxon>
        <taxon>Cellvibrio</taxon>
    </lineage>
</organism>
<dbReference type="eggNOG" id="ENOG502ZAMM">
    <property type="taxonomic scope" value="Bacteria"/>
</dbReference>
<gene>
    <name evidence="2" type="ordered locus">CJA_0021</name>
</gene>
<sequence>MIWQDCQGAQHIQTIAGTAWRLVESQEQIATLGYVDNLEEQALLEELLDGVKPPYPAQCDSYHYLLKTPFRYPPLQWGSRFGRVHEPGIFYAGCNTQATLAESAYYRFVFWYSINAAPVKPSITSAHSLFCVDYASARGIRLQTLPFDQYQPQLTHPQDYSATQQLGSDMRTSGVDAFEYTSARDPERNRCIGLFTPRALAQKKPREITQWLCELSANDVSFKQLGSKDIIRFPLADFLIDGQLPTPAA</sequence>
<evidence type="ECO:0000313" key="2">
    <source>
        <dbReference type="EMBL" id="ACE83452.1"/>
    </source>
</evidence>
<reference evidence="2 3" key="1">
    <citation type="journal article" date="2008" name="J. Bacteriol.">
        <title>Insights into plant cell wall degradation from the genome sequence of the soil bacterium Cellvibrio japonicus.</title>
        <authorList>
            <person name="Deboy R.T."/>
            <person name="Mongodin E.F."/>
            <person name="Fouts D.E."/>
            <person name="Tailford L.E."/>
            <person name="Khouri H."/>
            <person name="Emerson J.B."/>
            <person name="Mohamoud Y."/>
            <person name="Watkins K."/>
            <person name="Henrissat B."/>
            <person name="Gilbert H.J."/>
            <person name="Nelson K.E."/>
        </authorList>
    </citation>
    <scope>NUCLEOTIDE SEQUENCE [LARGE SCALE GENOMIC DNA]</scope>
    <source>
        <strain evidence="2 3">Ueda107</strain>
    </source>
</reference>
<dbReference type="HOGENOM" id="CLU_097447_0_0_6"/>
<dbReference type="AlphaFoldDB" id="B3PEP2"/>
<evidence type="ECO:0000313" key="3">
    <source>
        <dbReference type="Proteomes" id="UP000001036"/>
    </source>
</evidence>
<name>B3PEP2_CELJU</name>
<proteinExistence type="predicted"/>
<dbReference type="RefSeq" id="WP_012485705.1">
    <property type="nucleotide sequence ID" value="NC_010995.1"/>
</dbReference>
<feature type="domain" description="RES" evidence="1">
    <location>
        <begin position="69"/>
        <end position="206"/>
    </location>
</feature>
<dbReference type="EMBL" id="CP000934">
    <property type="protein sequence ID" value="ACE83452.1"/>
    <property type="molecule type" value="Genomic_DNA"/>
</dbReference>
<dbReference type="InterPro" id="IPR014914">
    <property type="entry name" value="RES_dom"/>
</dbReference>
<dbReference type="SMART" id="SM00953">
    <property type="entry name" value="RES"/>
    <property type="match status" value="1"/>
</dbReference>
<keyword evidence="3" id="KW-1185">Reference proteome</keyword>
<dbReference type="STRING" id="498211.CJA_0021"/>
<accession>B3PEP2</accession>
<dbReference type="Pfam" id="PF08808">
    <property type="entry name" value="RES"/>
    <property type="match status" value="1"/>
</dbReference>
<dbReference type="OrthoDB" id="9799238at2"/>
<evidence type="ECO:0000259" key="1">
    <source>
        <dbReference type="SMART" id="SM00953"/>
    </source>
</evidence>